<dbReference type="Pfam" id="PF00366">
    <property type="entry name" value="Ribosomal_S17"/>
    <property type="match status" value="1"/>
</dbReference>
<evidence type="ECO:0000256" key="2">
    <source>
        <dbReference type="ARBA" id="ARBA00022980"/>
    </source>
</evidence>
<sequence>MSENGSREALGRRAIKGAQHRSRSGWGEDDTEDTVRDNEGNVTDDLQPSFDEQSVRNLEREVQVVCALSRPTRLVLSRLEQPRLPNMPPMAFSGLVTKVGFMQKTATVTVSRWVTHPRTGKRLERSKKYLTHDELNQLRHGDTVLIRNCPPISARKRFTLEKILKSPETERDEMHARMAQEASAMEATSNTH</sequence>
<reference evidence="5 6" key="1">
    <citation type="journal article" date="2012" name="Appl. Environ. Microbiol.">
        <title>Short-read sequencing for genomic analysis of the brown rot fungus Fibroporia radiculosa.</title>
        <authorList>
            <person name="Tang J.D."/>
            <person name="Perkins A.D."/>
            <person name="Sonstegard T.S."/>
            <person name="Schroeder S.G."/>
            <person name="Burgess S.C."/>
            <person name="Diehl S.V."/>
        </authorList>
    </citation>
    <scope>NUCLEOTIDE SEQUENCE [LARGE SCALE GENOMIC DNA]</scope>
    <source>
        <strain evidence="5 6">TFFH 294</strain>
    </source>
</reference>
<dbReference type="PANTHER" id="PTHR10744:SF1">
    <property type="entry name" value="SMALL RIBOSOMAL SUBUNIT PROTEIN US17M"/>
    <property type="match status" value="1"/>
</dbReference>
<evidence type="ECO:0000256" key="3">
    <source>
        <dbReference type="ARBA" id="ARBA00023274"/>
    </source>
</evidence>
<proteinExistence type="inferred from homology"/>
<dbReference type="OrthoDB" id="274752at2759"/>
<dbReference type="AlphaFoldDB" id="J4H3M1"/>
<dbReference type="EMBL" id="HE797115">
    <property type="protein sequence ID" value="CCM03484.1"/>
    <property type="molecule type" value="Genomic_DNA"/>
</dbReference>
<dbReference type="InterPro" id="IPR000266">
    <property type="entry name" value="Ribosomal_uS17"/>
</dbReference>
<dbReference type="GO" id="GO:0005739">
    <property type="term" value="C:mitochondrion"/>
    <property type="evidence" value="ECO:0007669"/>
    <property type="project" value="TreeGrafter"/>
</dbReference>
<dbReference type="InterPro" id="IPR012340">
    <property type="entry name" value="NA-bd_OB-fold"/>
</dbReference>
<dbReference type="GO" id="GO:0006412">
    <property type="term" value="P:translation"/>
    <property type="evidence" value="ECO:0007669"/>
    <property type="project" value="InterPro"/>
</dbReference>
<dbReference type="PANTHER" id="PTHR10744">
    <property type="entry name" value="40S RIBOSOMAL PROTEIN S11 FAMILY MEMBER"/>
    <property type="match status" value="1"/>
</dbReference>
<feature type="compositionally biased region" description="Basic and acidic residues" evidence="4">
    <location>
        <begin position="1"/>
        <end position="11"/>
    </location>
</feature>
<protein>
    <recommendedName>
        <fullName evidence="7">30S ribosomal protein S17</fullName>
    </recommendedName>
</protein>
<dbReference type="SUPFAM" id="SSF50249">
    <property type="entry name" value="Nucleic acid-binding proteins"/>
    <property type="match status" value="1"/>
</dbReference>
<dbReference type="PRINTS" id="PR00973">
    <property type="entry name" value="RIBOSOMALS17"/>
</dbReference>
<dbReference type="InParanoid" id="J4H3M1"/>
<keyword evidence="3" id="KW-0687">Ribonucleoprotein</keyword>
<feature type="region of interest" description="Disordered" evidence="4">
    <location>
        <begin position="1"/>
        <end position="53"/>
    </location>
</feature>
<evidence type="ECO:0000313" key="6">
    <source>
        <dbReference type="Proteomes" id="UP000006352"/>
    </source>
</evidence>
<gene>
    <name evidence="5" type="ORF">FIBRA_05618</name>
</gene>
<keyword evidence="6" id="KW-1185">Reference proteome</keyword>
<dbReference type="GO" id="GO:0003735">
    <property type="term" value="F:structural constituent of ribosome"/>
    <property type="evidence" value="ECO:0007669"/>
    <property type="project" value="InterPro"/>
</dbReference>
<dbReference type="GO" id="GO:0005840">
    <property type="term" value="C:ribosome"/>
    <property type="evidence" value="ECO:0007669"/>
    <property type="project" value="UniProtKB-KW"/>
</dbReference>
<organism evidence="5 6">
    <name type="scientific">Fibroporia radiculosa</name>
    <dbReference type="NCBI Taxonomy" id="599839"/>
    <lineage>
        <taxon>Eukaryota</taxon>
        <taxon>Fungi</taxon>
        <taxon>Dikarya</taxon>
        <taxon>Basidiomycota</taxon>
        <taxon>Agaricomycotina</taxon>
        <taxon>Agaricomycetes</taxon>
        <taxon>Polyporales</taxon>
        <taxon>Fibroporiaceae</taxon>
        <taxon>Fibroporia</taxon>
    </lineage>
</organism>
<dbReference type="RefSeq" id="XP_012182767.1">
    <property type="nucleotide sequence ID" value="XM_012327377.1"/>
</dbReference>
<dbReference type="CDD" id="cd00364">
    <property type="entry name" value="Ribosomal_uS17"/>
    <property type="match status" value="1"/>
</dbReference>
<evidence type="ECO:0000256" key="4">
    <source>
        <dbReference type="SAM" id="MobiDB-lite"/>
    </source>
</evidence>
<dbReference type="Proteomes" id="UP000006352">
    <property type="component" value="Unassembled WGS sequence"/>
</dbReference>
<feature type="compositionally biased region" description="Basic residues" evidence="4">
    <location>
        <begin position="13"/>
        <end position="23"/>
    </location>
</feature>
<dbReference type="STRING" id="599839.J4H3M1"/>
<feature type="compositionally biased region" description="Polar residues" evidence="4">
    <location>
        <begin position="40"/>
        <end position="52"/>
    </location>
</feature>
<keyword evidence="2" id="KW-0689">Ribosomal protein</keyword>
<dbReference type="GO" id="GO:1990904">
    <property type="term" value="C:ribonucleoprotein complex"/>
    <property type="evidence" value="ECO:0007669"/>
    <property type="project" value="UniProtKB-KW"/>
</dbReference>
<evidence type="ECO:0000313" key="5">
    <source>
        <dbReference type="EMBL" id="CCM03484.1"/>
    </source>
</evidence>
<dbReference type="Gene3D" id="2.40.50.140">
    <property type="entry name" value="Nucleic acid-binding proteins"/>
    <property type="match status" value="1"/>
</dbReference>
<dbReference type="GeneID" id="24098395"/>
<evidence type="ECO:0000256" key="1">
    <source>
        <dbReference type="ARBA" id="ARBA00010254"/>
    </source>
</evidence>
<dbReference type="HOGENOM" id="CLU_1415190_0_0_1"/>
<evidence type="ECO:0008006" key="7">
    <source>
        <dbReference type="Google" id="ProtNLM"/>
    </source>
</evidence>
<comment type="similarity">
    <text evidence="1">Belongs to the universal ribosomal protein uS17 family.</text>
</comment>
<accession>J4H3M1</accession>
<name>J4H3M1_9APHY</name>